<feature type="compositionally biased region" description="Low complexity" evidence="1">
    <location>
        <begin position="98"/>
        <end position="114"/>
    </location>
</feature>
<sequence>QLQQQLQQLQPANQNLTPQQGQLPAKQQTPWAGTLSQPVASAPGNNQPAGDLAASTSVPATTCNWSEHMSPDGFKYYYNSLTGQSKWEKPEELTLYEQQQQQQKPSNQNPQVQSHPSGQSIQQAPQMQVQLQGHQQAQMHNQSKHFQQPAQSSYQVPAYSAKQGTKSQDLGYAQVPTATGQATDPSRYQQGVQASQEWMWKNRHSAEM</sequence>
<protein>
    <submittedName>
        <fullName evidence="3">Flowering time control protein</fullName>
    </submittedName>
</protein>
<feature type="region of interest" description="Disordered" evidence="1">
    <location>
        <begin position="1"/>
        <end position="56"/>
    </location>
</feature>
<dbReference type="InterPro" id="IPR001202">
    <property type="entry name" value="WW_dom"/>
</dbReference>
<feature type="compositionally biased region" description="Polar residues" evidence="1">
    <location>
        <begin position="115"/>
        <end position="155"/>
    </location>
</feature>
<feature type="domain" description="WW" evidence="2">
    <location>
        <begin position="65"/>
        <end position="92"/>
    </location>
</feature>
<proteinExistence type="evidence at transcript level"/>
<dbReference type="EMBL" id="EU005232">
    <property type="protein sequence ID" value="ABS29700.1"/>
    <property type="molecule type" value="mRNA"/>
</dbReference>
<feature type="compositionally biased region" description="Polar residues" evidence="1">
    <location>
        <begin position="176"/>
        <end position="196"/>
    </location>
</feature>
<feature type="region of interest" description="Disordered" evidence="1">
    <location>
        <begin position="93"/>
        <end position="208"/>
    </location>
</feature>
<reference evidence="3" key="1">
    <citation type="journal article" date="2007" name="BMC Evol. Biol.">
        <title>Polyglutamine variation in a flowering time protein correlates with island age in a Hawaiian plant radiation.</title>
        <authorList>
            <person name="Lindqvist C."/>
            <person name="Laakkonen L."/>
            <person name="Albert V.A."/>
        </authorList>
    </citation>
    <scope>NUCLEOTIDE SEQUENCE</scope>
</reference>
<dbReference type="CDD" id="cd00201">
    <property type="entry name" value="WW"/>
    <property type="match status" value="1"/>
</dbReference>
<dbReference type="Pfam" id="PF00397">
    <property type="entry name" value="WW"/>
    <property type="match status" value="1"/>
</dbReference>
<evidence type="ECO:0000313" key="3">
    <source>
        <dbReference type="EMBL" id="ABS29700.1"/>
    </source>
</evidence>
<feature type="non-terminal residue" evidence="3">
    <location>
        <position position="1"/>
    </location>
</feature>
<dbReference type="SUPFAM" id="SSF51045">
    <property type="entry name" value="WW domain"/>
    <property type="match status" value="1"/>
</dbReference>
<dbReference type="PROSITE" id="PS50020">
    <property type="entry name" value="WW_DOMAIN_2"/>
    <property type="match status" value="1"/>
</dbReference>
<feature type="compositionally biased region" description="Low complexity" evidence="1">
    <location>
        <begin position="1"/>
        <end position="20"/>
    </location>
</feature>
<evidence type="ECO:0000259" key="2">
    <source>
        <dbReference type="PROSITE" id="PS50020"/>
    </source>
</evidence>
<feature type="compositionally biased region" description="Polar residues" evidence="1">
    <location>
        <begin position="21"/>
        <end position="56"/>
    </location>
</feature>
<dbReference type="InterPro" id="IPR036020">
    <property type="entry name" value="WW_dom_sf"/>
</dbReference>
<dbReference type="Gene3D" id="2.20.70.10">
    <property type="match status" value="1"/>
</dbReference>
<organism evidence="3">
    <name type="scientific">Stenogyne rugosa</name>
    <dbReference type="NCBI Taxonomy" id="141803"/>
    <lineage>
        <taxon>Eukaryota</taxon>
        <taxon>Viridiplantae</taxon>
        <taxon>Streptophyta</taxon>
        <taxon>Embryophyta</taxon>
        <taxon>Tracheophyta</taxon>
        <taxon>Spermatophyta</taxon>
        <taxon>Magnoliopsida</taxon>
        <taxon>eudicotyledons</taxon>
        <taxon>Gunneridae</taxon>
        <taxon>Pentapetalae</taxon>
        <taxon>asterids</taxon>
        <taxon>lamiids</taxon>
        <taxon>Lamiales</taxon>
        <taxon>Lamiaceae</taxon>
        <taxon>Lamioideae</taxon>
        <taxon>Stachydeae</taxon>
        <taxon>Stenogyne</taxon>
    </lineage>
</organism>
<evidence type="ECO:0000256" key="1">
    <source>
        <dbReference type="SAM" id="MobiDB-lite"/>
    </source>
</evidence>
<feature type="non-terminal residue" evidence="3">
    <location>
        <position position="208"/>
    </location>
</feature>
<dbReference type="SMART" id="SM00456">
    <property type="entry name" value="WW"/>
    <property type="match status" value="1"/>
</dbReference>
<name>A7LCT7_9LAMI</name>
<accession>A7LCT7</accession>
<dbReference type="AlphaFoldDB" id="A7LCT7"/>